<dbReference type="AlphaFoldDB" id="H0EYF2"/>
<gene>
    <name evidence="1" type="ORF">M7I_7853</name>
</gene>
<organism evidence="1 2">
    <name type="scientific">Glarea lozoyensis (strain ATCC 74030 / MF5533)</name>
    <dbReference type="NCBI Taxonomy" id="1104152"/>
    <lineage>
        <taxon>Eukaryota</taxon>
        <taxon>Fungi</taxon>
        <taxon>Dikarya</taxon>
        <taxon>Ascomycota</taxon>
        <taxon>Pezizomycotina</taxon>
        <taxon>Leotiomycetes</taxon>
        <taxon>Helotiales</taxon>
        <taxon>Helotiaceae</taxon>
        <taxon>Glarea</taxon>
    </lineage>
</organism>
<keyword evidence="2" id="KW-1185">Reference proteome</keyword>
<reference evidence="1 2" key="1">
    <citation type="journal article" date="2012" name="Eukaryot. Cell">
        <title>Genome sequence of the fungus Glarea lozoyensis: the first genome sequence of a species from the Helotiaceae family.</title>
        <authorList>
            <person name="Youssar L."/>
            <person name="Gruening B.A."/>
            <person name="Erxleben A."/>
            <person name="Guenther S."/>
            <person name="Huettel W."/>
        </authorList>
    </citation>
    <scope>NUCLEOTIDE SEQUENCE [LARGE SCALE GENOMIC DNA]</scope>
    <source>
        <strain evidence="2">ATCC 74030 / MF5533</strain>
    </source>
</reference>
<dbReference type="Proteomes" id="UP000005446">
    <property type="component" value="Unassembled WGS sequence"/>
</dbReference>
<evidence type="ECO:0000313" key="1">
    <source>
        <dbReference type="EMBL" id="EHK96457.1"/>
    </source>
</evidence>
<dbReference type="InParanoid" id="H0EYF2"/>
<protein>
    <submittedName>
        <fullName evidence="1">Uncharacterized protein</fullName>
    </submittedName>
</protein>
<evidence type="ECO:0000313" key="2">
    <source>
        <dbReference type="Proteomes" id="UP000005446"/>
    </source>
</evidence>
<sequence>MSGHNLWKDTCIRNPNIQRPIYSQRLAYHTRRPCVVLGGHSTATSVVICGSDPSTNQLVHLLRIPVLSVEVLLLLWIVHGAGSEWH</sequence>
<dbReference type="EMBL" id="AGUE01000249">
    <property type="protein sequence ID" value="EHK96457.1"/>
    <property type="molecule type" value="Genomic_DNA"/>
</dbReference>
<name>H0EYF2_GLAL7</name>
<dbReference type="HOGENOM" id="CLU_2498074_0_0_1"/>
<proteinExistence type="predicted"/>
<comment type="caution">
    <text evidence="1">The sequence shown here is derived from an EMBL/GenBank/DDBJ whole genome shotgun (WGS) entry which is preliminary data.</text>
</comment>
<accession>H0EYF2</accession>